<dbReference type="InterPro" id="IPR047057">
    <property type="entry name" value="MerR_fam"/>
</dbReference>
<dbReference type="GO" id="GO:0003700">
    <property type="term" value="F:DNA-binding transcription factor activity"/>
    <property type="evidence" value="ECO:0007669"/>
    <property type="project" value="InterPro"/>
</dbReference>
<dbReference type="Proteomes" id="UP000480266">
    <property type="component" value="Unassembled WGS sequence"/>
</dbReference>
<evidence type="ECO:0000259" key="2">
    <source>
        <dbReference type="PROSITE" id="PS50937"/>
    </source>
</evidence>
<dbReference type="AlphaFoldDB" id="A0A7C9RFH2"/>
<dbReference type="PANTHER" id="PTHR30204">
    <property type="entry name" value="REDOX-CYCLING DRUG-SENSING TRANSCRIPTIONAL ACTIVATOR SOXR"/>
    <property type="match status" value="1"/>
</dbReference>
<dbReference type="SUPFAM" id="SSF46955">
    <property type="entry name" value="Putative DNA-binding domain"/>
    <property type="match status" value="1"/>
</dbReference>
<evidence type="ECO:0000313" key="3">
    <source>
        <dbReference type="EMBL" id="NGX95480.1"/>
    </source>
</evidence>
<evidence type="ECO:0000313" key="4">
    <source>
        <dbReference type="Proteomes" id="UP000480266"/>
    </source>
</evidence>
<dbReference type="PRINTS" id="PR00040">
    <property type="entry name" value="HTHMERR"/>
</dbReference>
<name>A0A7C9RFH2_9BRAD</name>
<keyword evidence="1" id="KW-0238">DNA-binding</keyword>
<organism evidence="3 4">
    <name type="scientific">Candidatus Afipia apatlaquensis</name>
    <dbReference type="NCBI Taxonomy" id="2712852"/>
    <lineage>
        <taxon>Bacteria</taxon>
        <taxon>Pseudomonadati</taxon>
        <taxon>Pseudomonadota</taxon>
        <taxon>Alphaproteobacteria</taxon>
        <taxon>Hyphomicrobiales</taxon>
        <taxon>Nitrobacteraceae</taxon>
        <taxon>Afipia</taxon>
    </lineage>
</organism>
<sequence length="90" mass="9993">MSKKSAGPMLIGGLAGETGTNIETIRYYEREGLIAVPPRTRGGHRAYEQQHVQRLSFVRRSRELGFSLNDIRKLLQLADSGTMCTTAAKE</sequence>
<dbReference type="EMBL" id="JAAMRR010000509">
    <property type="protein sequence ID" value="NGX95480.1"/>
    <property type="molecule type" value="Genomic_DNA"/>
</dbReference>
<proteinExistence type="predicted"/>
<reference evidence="3" key="1">
    <citation type="submission" date="2020-02" db="EMBL/GenBank/DDBJ databases">
        <title>Draft genome sequence of Candidatus Afipia apatlaquensis IBT-C3, a potential strain for decolorization of textile dyes.</title>
        <authorList>
            <person name="Sanchez-Reyes A."/>
            <person name="Breton-Deval L."/>
            <person name="Mangelson H."/>
            <person name="Sanchez-Flores A."/>
        </authorList>
    </citation>
    <scope>NUCLEOTIDE SEQUENCE [LARGE SCALE GENOMIC DNA]</scope>
    <source>
        <strain evidence="3">IBT-C3</strain>
    </source>
</reference>
<dbReference type="GO" id="GO:0003677">
    <property type="term" value="F:DNA binding"/>
    <property type="evidence" value="ECO:0007669"/>
    <property type="project" value="UniProtKB-KW"/>
</dbReference>
<keyword evidence="4" id="KW-1185">Reference proteome</keyword>
<dbReference type="SMART" id="SM00422">
    <property type="entry name" value="HTH_MERR"/>
    <property type="match status" value="1"/>
</dbReference>
<dbReference type="PANTHER" id="PTHR30204:SF92">
    <property type="entry name" value="HTH-TYPE TRANSCRIPTIONAL REGULATOR ZNTR"/>
    <property type="match status" value="1"/>
</dbReference>
<dbReference type="Pfam" id="PF13411">
    <property type="entry name" value="MerR_1"/>
    <property type="match status" value="1"/>
</dbReference>
<dbReference type="Gene3D" id="1.10.1660.10">
    <property type="match status" value="1"/>
</dbReference>
<gene>
    <name evidence="3" type="ORF">G4V63_09705</name>
</gene>
<dbReference type="InterPro" id="IPR000551">
    <property type="entry name" value="MerR-type_HTH_dom"/>
</dbReference>
<accession>A0A7C9RFH2</accession>
<dbReference type="InterPro" id="IPR009061">
    <property type="entry name" value="DNA-bd_dom_put_sf"/>
</dbReference>
<evidence type="ECO:0000256" key="1">
    <source>
        <dbReference type="ARBA" id="ARBA00023125"/>
    </source>
</evidence>
<feature type="non-terminal residue" evidence="3">
    <location>
        <position position="90"/>
    </location>
</feature>
<comment type="caution">
    <text evidence="3">The sequence shown here is derived from an EMBL/GenBank/DDBJ whole genome shotgun (WGS) entry which is preliminary data.</text>
</comment>
<dbReference type="PROSITE" id="PS50937">
    <property type="entry name" value="HTH_MERR_2"/>
    <property type="match status" value="1"/>
</dbReference>
<protein>
    <submittedName>
        <fullName evidence="3">MerR family transcriptional regulator</fullName>
    </submittedName>
</protein>
<feature type="domain" description="HTH merR-type" evidence="2">
    <location>
        <begin position="11"/>
        <end position="77"/>
    </location>
</feature>